<dbReference type="Gramene" id="AET6Gv20421100.3">
    <property type="protein sequence ID" value="AET6Gv20421100.3"/>
    <property type="gene ID" value="AET6Gv20421100"/>
</dbReference>
<keyword evidence="2" id="KW-1185">Reference proteome</keyword>
<organism evidence="1 2">
    <name type="scientific">Aegilops tauschii subsp. strangulata</name>
    <name type="common">Goatgrass</name>
    <dbReference type="NCBI Taxonomy" id="200361"/>
    <lineage>
        <taxon>Eukaryota</taxon>
        <taxon>Viridiplantae</taxon>
        <taxon>Streptophyta</taxon>
        <taxon>Embryophyta</taxon>
        <taxon>Tracheophyta</taxon>
        <taxon>Spermatophyta</taxon>
        <taxon>Magnoliopsida</taxon>
        <taxon>Liliopsida</taxon>
        <taxon>Poales</taxon>
        <taxon>Poaceae</taxon>
        <taxon>BOP clade</taxon>
        <taxon>Pooideae</taxon>
        <taxon>Triticodae</taxon>
        <taxon>Triticeae</taxon>
        <taxon>Triticinae</taxon>
        <taxon>Aegilops</taxon>
    </lineage>
</organism>
<evidence type="ECO:0000313" key="1">
    <source>
        <dbReference type="EnsemblPlants" id="AET6Gv20421100.3"/>
    </source>
</evidence>
<reference evidence="1" key="3">
    <citation type="journal article" date="2017" name="Nature">
        <title>Genome sequence of the progenitor of the wheat D genome Aegilops tauschii.</title>
        <authorList>
            <person name="Luo M.C."/>
            <person name="Gu Y.Q."/>
            <person name="Puiu D."/>
            <person name="Wang H."/>
            <person name="Twardziok S.O."/>
            <person name="Deal K.R."/>
            <person name="Huo N."/>
            <person name="Zhu T."/>
            <person name="Wang L."/>
            <person name="Wang Y."/>
            <person name="McGuire P.E."/>
            <person name="Liu S."/>
            <person name="Long H."/>
            <person name="Ramasamy R.K."/>
            <person name="Rodriguez J.C."/>
            <person name="Van S.L."/>
            <person name="Yuan L."/>
            <person name="Wang Z."/>
            <person name="Xia Z."/>
            <person name="Xiao L."/>
            <person name="Anderson O.D."/>
            <person name="Ouyang S."/>
            <person name="Liang Y."/>
            <person name="Zimin A.V."/>
            <person name="Pertea G."/>
            <person name="Qi P."/>
            <person name="Bennetzen J.L."/>
            <person name="Dai X."/>
            <person name="Dawson M.W."/>
            <person name="Muller H.G."/>
            <person name="Kugler K."/>
            <person name="Rivarola-Duarte L."/>
            <person name="Spannagl M."/>
            <person name="Mayer K.F.X."/>
            <person name="Lu F.H."/>
            <person name="Bevan M.W."/>
            <person name="Leroy P."/>
            <person name="Li P."/>
            <person name="You F.M."/>
            <person name="Sun Q."/>
            <person name="Liu Z."/>
            <person name="Lyons E."/>
            <person name="Wicker T."/>
            <person name="Salzberg S.L."/>
            <person name="Devos K.M."/>
            <person name="Dvorak J."/>
        </authorList>
    </citation>
    <scope>NUCLEOTIDE SEQUENCE [LARGE SCALE GENOMIC DNA]</scope>
    <source>
        <strain evidence="1">cv. AL8/78</strain>
    </source>
</reference>
<accession>A0A453NMV6</accession>
<protein>
    <submittedName>
        <fullName evidence="1">Uncharacterized protein</fullName>
    </submittedName>
</protein>
<dbReference type="AlphaFoldDB" id="A0A453NMV6"/>
<sequence length="102" mass="11457">FPNIKSEDEPEDKRGEWPALLMQGFVKFVSTIASMRAREAVSACLHGSSRMQGLCLAMKGPAFQQCDKREGDVCGKPTGIHCKVLQGSQKERYVWERLEEVL</sequence>
<reference evidence="1" key="4">
    <citation type="submission" date="2019-03" db="UniProtKB">
        <authorList>
            <consortium name="EnsemblPlants"/>
        </authorList>
    </citation>
    <scope>IDENTIFICATION</scope>
</reference>
<proteinExistence type="predicted"/>
<reference evidence="1" key="5">
    <citation type="journal article" date="2021" name="G3 (Bethesda)">
        <title>Aegilops tauschii genome assembly Aet v5.0 features greater sequence contiguity and improved annotation.</title>
        <authorList>
            <person name="Wang L."/>
            <person name="Zhu T."/>
            <person name="Rodriguez J.C."/>
            <person name="Deal K.R."/>
            <person name="Dubcovsky J."/>
            <person name="McGuire P.E."/>
            <person name="Lux T."/>
            <person name="Spannagl M."/>
            <person name="Mayer K.F.X."/>
            <person name="Baldrich P."/>
            <person name="Meyers B.C."/>
            <person name="Huo N."/>
            <person name="Gu Y.Q."/>
            <person name="Zhou H."/>
            <person name="Devos K.M."/>
            <person name="Bennetzen J.L."/>
            <person name="Unver T."/>
            <person name="Budak H."/>
            <person name="Gulick P.J."/>
            <person name="Galiba G."/>
            <person name="Kalapos B."/>
            <person name="Nelson D.R."/>
            <person name="Li P."/>
            <person name="You F.M."/>
            <person name="Luo M.C."/>
            <person name="Dvorak J."/>
        </authorList>
    </citation>
    <scope>NUCLEOTIDE SEQUENCE [LARGE SCALE GENOMIC DNA]</scope>
    <source>
        <strain evidence="1">cv. AL8/78</strain>
    </source>
</reference>
<dbReference type="EnsemblPlants" id="AET6Gv20421100.3">
    <property type="protein sequence ID" value="AET6Gv20421100.3"/>
    <property type="gene ID" value="AET6Gv20421100"/>
</dbReference>
<reference evidence="2" key="1">
    <citation type="journal article" date="2014" name="Science">
        <title>Ancient hybridizations among the ancestral genomes of bread wheat.</title>
        <authorList>
            <consortium name="International Wheat Genome Sequencing Consortium,"/>
            <person name="Marcussen T."/>
            <person name="Sandve S.R."/>
            <person name="Heier L."/>
            <person name="Spannagl M."/>
            <person name="Pfeifer M."/>
            <person name="Jakobsen K.S."/>
            <person name="Wulff B.B."/>
            <person name="Steuernagel B."/>
            <person name="Mayer K.F."/>
            <person name="Olsen O.A."/>
        </authorList>
    </citation>
    <scope>NUCLEOTIDE SEQUENCE [LARGE SCALE GENOMIC DNA]</scope>
    <source>
        <strain evidence="2">cv. AL8/78</strain>
    </source>
</reference>
<name>A0A453NMV6_AEGTS</name>
<reference evidence="2" key="2">
    <citation type="journal article" date="2017" name="Nat. Plants">
        <title>The Aegilops tauschii genome reveals multiple impacts of transposons.</title>
        <authorList>
            <person name="Zhao G."/>
            <person name="Zou C."/>
            <person name="Li K."/>
            <person name="Wang K."/>
            <person name="Li T."/>
            <person name="Gao L."/>
            <person name="Zhang X."/>
            <person name="Wang H."/>
            <person name="Yang Z."/>
            <person name="Liu X."/>
            <person name="Jiang W."/>
            <person name="Mao L."/>
            <person name="Kong X."/>
            <person name="Jiao Y."/>
            <person name="Jia J."/>
        </authorList>
    </citation>
    <scope>NUCLEOTIDE SEQUENCE [LARGE SCALE GENOMIC DNA]</scope>
    <source>
        <strain evidence="2">cv. AL8/78</strain>
    </source>
</reference>
<evidence type="ECO:0000313" key="2">
    <source>
        <dbReference type="Proteomes" id="UP000015105"/>
    </source>
</evidence>
<dbReference type="Proteomes" id="UP000015105">
    <property type="component" value="Chromosome 6D"/>
</dbReference>